<name>A0AAD4BCW5_BOLED</name>
<dbReference type="PANTHER" id="PTHR33096">
    <property type="entry name" value="CXC2 DOMAIN-CONTAINING PROTEIN"/>
    <property type="match status" value="1"/>
</dbReference>
<evidence type="ECO:0000259" key="2">
    <source>
        <dbReference type="Pfam" id="PF18803"/>
    </source>
</evidence>
<evidence type="ECO:0000313" key="4">
    <source>
        <dbReference type="Proteomes" id="UP001194468"/>
    </source>
</evidence>
<keyword evidence="4" id="KW-1185">Reference proteome</keyword>
<dbReference type="CDD" id="cd19757">
    <property type="entry name" value="Bbox1"/>
    <property type="match status" value="1"/>
</dbReference>
<accession>A0AAD4BCW5</accession>
<dbReference type="AlphaFoldDB" id="A0AAD4BCW5"/>
<dbReference type="Proteomes" id="UP001194468">
    <property type="component" value="Unassembled WGS sequence"/>
</dbReference>
<protein>
    <recommendedName>
        <fullName evidence="2">CxC2-like cysteine cluster KDZ transposase-associated domain-containing protein</fullName>
    </recommendedName>
</protein>
<reference evidence="3" key="2">
    <citation type="journal article" date="2020" name="Nat. Commun.">
        <title>Large-scale genome sequencing of mycorrhizal fungi provides insights into the early evolution of symbiotic traits.</title>
        <authorList>
            <person name="Miyauchi S."/>
            <person name="Kiss E."/>
            <person name="Kuo A."/>
            <person name="Drula E."/>
            <person name="Kohler A."/>
            <person name="Sanchez-Garcia M."/>
            <person name="Morin E."/>
            <person name="Andreopoulos B."/>
            <person name="Barry K.W."/>
            <person name="Bonito G."/>
            <person name="Buee M."/>
            <person name="Carver A."/>
            <person name="Chen C."/>
            <person name="Cichocki N."/>
            <person name="Clum A."/>
            <person name="Culley D."/>
            <person name="Crous P.W."/>
            <person name="Fauchery L."/>
            <person name="Girlanda M."/>
            <person name="Hayes R.D."/>
            <person name="Keri Z."/>
            <person name="LaButti K."/>
            <person name="Lipzen A."/>
            <person name="Lombard V."/>
            <person name="Magnuson J."/>
            <person name="Maillard F."/>
            <person name="Murat C."/>
            <person name="Nolan M."/>
            <person name="Ohm R.A."/>
            <person name="Pangilinan J."/>
            <person name="Pereira M.F."/>
            <person name="Perotto S."/>
            <person name="Peter M."/>
            <person name="Pfister S."/>
            <person name="Riley R."/>
            <person name="Sitrit Y."/>
            <person name="Stielow J.B."/>
            <person name="Szollosi G."/>
            <person name="Zifcakova L."/>
            <person name="Stursova M."/>
            <person name="Spatafora J.W."/>
            <person name="Tedersoo L."/>
            <person name="Vaario L.M."/>
            <person name="Yamada A."/>
            <person name="Yan M."/>
            <person name="Wang P."/>
            <person name="Xu J."/>
            <person name="Bruns T."/>
            <person name="Baldrian P."/>
            <person name="Vilgalys R."/>
            <person name="Dunand C."/>
            <person name="Henrissat B."/>
            <person name="Grigoriev I.V."/>
            <person name="Hibbett D."/>
            <person name="Nagy L.G."/>
            <person name="Martin F.M."/>
        </authorList>
    </citation>
    <scope>NUCLEOTIDE SEQUENCE</scope>
    <source>
        <strain evidence="3">BED1</strain>
    </source>
</reference>
<sequence>MLRSEGREHASCSMCFQAEPCYRCKDCLGRALYCSGCILATHSLHPLHAIQMWNGNFFESTSLKALGLRVQLGHKPGDPCYNPDRSFDDTFVIIDTAGIHTIALDFCGCEHAPSQFQQLLRFSWFPATTSRPRTAATFRLLEQFHLLSLESKISAYEFYTALSRLVDNTGLVGLKDRYESFLRITREWRHLKMLKRMGRAYDSHGVQATHEGECAVLCPACPHPGKNIPLNFSEIREDKRWIHAQFVAIDANFRLKRKKVSKDSVDPSLSKGWAYFVEETAYKDYLSNRSNIPQEKSTCSSHLAVNRADILRNHGLAATGVGTVDCARHNMKLPSSVGDLQKGEKYCNMDYVFVAAMRHLHSPILNVSYDIACQWSKRFWDRMATFPPHLQLDTKTHVTFFVPKFHLPAHIQACQTRFSFNFIPGVGRTDGEVPERGWANINPAASSTKEMGPGSRRDILDDHFGHWNWKKVTNLRNSLREKLRHSIPKRAELQDALEQLEESITADHASKLAEWRQQVSEWEDDRSRPNPYEHKGGTLTMAAVRLELAKEDASDLLQGIKANVHEDCSMSIFISIGLELEELQRRLKRDKAEKGLHATDTQETRLIERSSSLQRRIDGWVKLQQLLLPMITAERTKQVAEMDSMASPPELFDLMLPSKVIANLPCDEKTLRIEWRLRLAQAHDALNSLRSNLRAQSYIFKFKDQNLRGQGANTRAQNTLKAIKARIDTAANKYNEARSALENLAPPLNETSWSSTLHPLLARDIRGMSDLLWGETEGTRKISWIWSMCGAVYDSTDEAGALEDIRIEWCKARARTNRWAEEVELLLEEMRRTIAFFEWEAARWNTQAAEFSCNDPLVLEGYHAYALRQASLRHALAASCRTSWSDMIASAAPLV</sequence>
<dbReference type="EMBL" id="WHUW01000160">
    <property type="protein sequence ID" value="KAF8420271.1"/>
    <property type="molecule type" value="Genomic_DNA"/>
</dbReference>
<comment type="caution">
    <text evidence="3">The sequence shown here is derived from an EMBL/GenBank/DDBJ whole genome shotgun (WGS) entry which is preliminary data.</text>
</comment>
<feature type="domain" description="CxC2-like cysteine cluster KDZ transposase-associated" evidence="2">
    <location>
        <begin position="63"/>
        <end position="170"/>
    </location>
</feature>
<gene>
    <name evidence="3" type="ORF">L210DRAFT_3615524</name>
</gene>
<keyword evidence="1" id="KW-0175">Coiled coil</keyword>
<feature type="coiled-coil region" evidence="1">
    <location>
        <begin position="713"/>
        <end position="740"/>
    </location>
</feature>
<proteinExistence type="predicted"/>
<reference evidence="3" key="1">
    <citation type="submission" date="2019-10" db="EMBL/GenBank/DDBJ databases">
        <authorList>
            <consortium name="DOE Joint Genome Institute"/>
            <person name="Kuo A."/>
            <person name="Miyauchi S."/>
            <person name="Kiss E."/>
            <person name="Drula E."/>
            <person name="Kohler A."/>
            <person name="Sanchez-Garcia M."/>
            <person name="Andreopoulos B."/>
            <person name="Barry K.W."/>
            <person name="Bonito G."/>
            <person name="Buee M."/>
            <person name="Carver A."/>
            <person name="Chen C."/>
            <person name="Cichocki N."/>
            <person name="Clum A."/>
            <person name="Culley D."/>
            <person name="Crous P.W."/>
            <person name="Fauchery L."/>
            <person name="Girlanda M."/>
            <person name="Hayes R."/>
            <person name="Keri Z."/>
            <person name="LaButti K."/>
            <person name="Lipzen A."/>
            <person name="Lombard V."/>
            <person name="Magnuson J."/>
            <person name="Maillard F."/>
            <person name="Morin E."/>
            <person name="Murat C."/>
            <person name="Nolan M."/>
            <person name="Ohm R."/>
            <person name="Pangilinan J."/>
            <person name="Pereira M."/>
            <person name="Perotto S."/>
            <person name="Peter M."/>
            <person name="Riley R."/>
            <person name="Sitrit Y."/>
            <person name="Stielow B."/>
            <person name="Szollosi G."/>
            <person name="Zifcakova L."/>
            <person name="Stursova M."/>
            <person name="Spatafora J.W."/>
            <person name="Tedersoo L."/>
            <person name="Vaario L.-M."/>
            <person name="Yamada A."/>
            <person name="Yan M."/>
            <person name="Wang P."/>
            <person name="Xu J."/>
            <person name="Bruns T."/>
            <person name="Baldrian P."/>
            <person name="Vilgalys R."/>
            <person name="Henrissat B."/>
            <person name="Grigoriev I.V."/>
            <person name="Hibbett D."/>
            <person name="Nagy L.G."/>
            <person name="Martin F.M."/>
        </authorList>
    </citation>
    <scope>NUCLEOTIDE SEQUENCE</scope>
    <source>
        <strain evidence="3">BED1</strain>
    </source>
</reference>
<dbReference type="Pfam" id="PF18758">
    <property type="entry name" value="KDZ"/>
    <property type="match status" value="1"/>
</dbReference>
<organism evidence="3 4">
    <name type="scientific">Boletus edulis BED1</name>
    <dbReference type="NCBI Taxonomy" id="1328754"/>
    <lineage>
        <taxon>Eukaryota</taxon>
        <taxon>Fungi</taxon>
        <taxon>Dikarya</taxon>
        <taxon>Basidiomycota</taxon>
        <taxon>Agaricomycotina</taxon>
        <taxon>Agaricomycetes</taxon>
        <taxon>Agaricomycetidae</taxon>
        <taxon>Boletales</taxon>
        <taxon>Boletineae</taxon>
        <taxon>Boletaceae</taxon>
        <taxon>Boletoideae</taxon>
        <taxon>Boletus</taxon>
    </lineage>
</organism>
<dbReference type="PANTHER" id="PTHR33096:SF1">
    <property type="entry name" value="CXC1-LIKE CYSTEINE CLUSTER ASSOCIATED WITH KDZ TRANSPOSASES DOMAIN-CONTAINING PROTEIN"/>
    <property type="match status" value="1"/>
</dbReference>
<dbReference type="Pfam" id="PF18803">
    <property type="entry name" value="CxC2"/>
    <property type="match status" value="1"/>
</dbReference>
<dbReference type="InterPro" id="IPR041457">
    <property type="entry name" value="CxC2_KDZ-assoc"/>
</dbReference>
<evidence type="ECO:0000313" key="3">
    <source>
        <dbReference type="EMBL" id="KAF8420271.1"/>
    </source>
</evidence>
<evidence type="ECO:0000256" key="1">
    <source>
        <dbReference type="SAM" id="Coils"/>
    </source>
</evidence>
<dbReference type="InterPro" id="IPR040521">
    <property type="entry name" value="KDZ"/>
</dbReference>